<feature type="transmembrane region" description="Helical" evidence="1">
    <location>
        <begin position="102"/>
        <end position="121"/>
    </location>
</feature>
<protein>
    <submittedName>
        <fullName evidence="2">Uncharacterized protein</fullName>
    </submittedName>
</protein>
<organism evidence="2 3">
    <name type="scientific">Mycobacterium stomatepiae</name>
    <dbReference type="NCBI Taxonomy" id="470076"/>
    <lineage>
        <taxon>Bacteria</taxon>
        <taxon>Bacillati</taxon>
        <taxon>Actinomycetota</taxon>
        <taxon>Actinomycetes</taxon>
        <taxon>Mycobacteriales</taxon>
        <taxon>Mycobacteriaceae</taxon>
        <taxon>Mycobacterium</taxon>
        <taxon>Mycobacterium simiae complex</taxon>
    </lineage>
</organism>
<dbReference type="Proteomes" id="UP000467130">
    <property type="component" value="Chromosome"/>
</dbReference>
<gene>
    <name evidence="2" type="ORF">MSTO_43880</name>
</gene>
<keyword evidence="1" id="KW-1133">Transmembrane helix</keyword>
<proteinExistence type="predicted"/>
<evidence type="ECO:0000256" key="1">
    <source>
        <dbReference type="SAM" id="Phobius"/>
    </source>
</evidence>
<feature type="transmembrane region" description="Helical" evidence="1">
    <location>
        <begin position="204"/>
        <end position="226"/>
    </location>
</feature>
<keyword evidence="3" id="KW-1185">Reference proteome</keyword>
<reference evidence="2 3" key="1">
    <citation type="journal article" date="2019" name="Emerg. Microbes Infect.">
        <title>Comprehensive subspecies identification of 175 nontuberculous mycobacteria species based on 7547 genomic profiles.</title>
        <authorList>
            <person name="Matsumoto Y."/>
            <person name="Kinjo T."/>
            <person name="Motooka D."/>
            <person name="Nabeya D."/>
            <person name="Jung N."/>
            <person name="Uechi K."/>
            <person name="Horii T."/>
            <person name="Iida T."/>
            <person name="Fujita J."/>
            <person name="Nakamura S."/>
        </authorList>
    </citation>
    <scope>NUCLEOTIDE SEQUENCE [LARGE SCALE GENOMIC DNA]</scope>
    <source>
        <strain evidence="2 3">JCM 17783</strain>
    </source>
</reference>
<dbReference type="KEGG" id="msto:MSTO_43880"/>
<accession>A0A7I7QCZ1</accession>
<dbReference type="AlphaFoldDB" id="A0A7I7QCZ1"/>
<evidence type="ECO:0000313" key="2">
    <source>
        <dbReference type="EMBL" id="BBY24183.1"/>
    </source>
</evidence>
<keyword evidence="1" id="KW-0812">Transmembrane</keyword>
<dbReference type="EMBL" id="AP022587">
    <property type="protein sequence ID" value="BBY24183.1"/>
    <property type="molecule type" value="Genomic_DNA"/>
</dbReference>
<name>A0A7I7QCZ1_9MYCO</name>
<feature type="transmembrane region" description="Helical" evidence="1">
    <location>
        <begin position="133"/>
        <end position="160"/>
    </location>
</feature>
<evidence type="ECO:0000313" key="3">
    <source>
        <dbReference type="Proteomes" id="UP000467130"/>
    </source>
</evidence>
<keyword evidence="1" id="KW-0472">Membrane</keyword>
<sequence>MQESSKDPQPGDWVEVVAPRDNFNGKAGRVVAIVDDGDGFDVIVKIFGTDTWGIRRDKLRKISQPKTTPSPQQLDLAYEAGQNALSAQDTTLGNIRTRANTLLSTSALFVSFSAGLGLISADHTKGPVLSAPKAIVLLLVVLTLGVCVLSVLWPVDFWIFSISARKLMLQSNSDTKEELQAYLLRELTQGITQNQAALEAKQRAFRCAATLLMVEIVLLVSFITIWK</sequence>